<protein>
    <submittedName>
        <fullName evidence="1">Uncharacterized protein</fullName>
    </submittedName>
</protein>
<evidence type="ECO:0000313" key="2">
    <source>
        <dbReference type="Proteomes" id="UP000593572"/>
    </source>
</evidence>
<sequence length="97" mass="11158">MLEREPFLAESMITIGQILRRFCNKMINNIGKDVVKYKVIDPFDDPLSPKSEILRYGTTMIKRKVWITFKNNMTITLQRPLLLSSFTAMTVVASTST</sequence>
<keyword evidence="2" id="KW-1185">Reference proteome</keyword>
<organism evidence="1 2">
    <name type="scientific">Gossypium lobatum</name>
    <dbReference type="NCBI Taxonomy" id="34289"/>
    <lineage>
        <taxon>Eukaryota</taxon>
        <taxon>Viridiplantae</taxon>
        <taxon>Streptophyta</taxon>
        <taxon>Embryophyta</taxon>
        <taxon>Tracheophyta</taxon>
        <taxon>Spermatophyta</taxon>
        <taxon>Magnoliopsida</taxon>
        <taxon>eudicotyledons</taxon>
        <taxon>Gunneridae</taxon>
        <taxon>Pentapetalae</taxon>
        <taxon>rosids</taxon>
        <taxon>malvids</taxon>
        <taxon>Malvales</taxon>
        <taxon>Malvaceae</taxon>
        <taxon>Malvoideae</taxon>
        <taxon>Gossypium</taxon>
    </lineage>
</organism>
<evidence type="ECO:0000313" key="1">
    <source>
        <dbReference type="EMBL" id="MBA0575612.1"/>
    </source>
</evidence>
<accession>A0A7J8NFH9</accession>
<gene>
    <name evidence="1" type="ORF">Golob_027622</name>
</gene>
<dbReference type="Proteomes" id="UP000593572">
    <property type="component" value="Unassembled WGS sequence"/>
</dbReference>
<dbReference type="AlphaFoldDB" id="A0A7J8NFH9"/>
<reference evidence="1 2" key="1">
    <citation type="journal article" date="2019" name="Genome Biol. Evol.">
        <title>Insights into the evolution of the New World diploid cottons (Gossypium, subgenus Houzingenia) based on genome sequencing.</title>
        <authorList>
            <person name="Grover C.E."/>
            <person name="Arick M.A. 2nd"/>
            <person name="Thrash A."/>
            <person name="Conover J.L."/>
            <person name="Sanders W.S."/>
            <person name="Peterson D.G."/>
            <person name="Frelichowski J.E."/>
            <person name="Scheffler J.A."/>
            <person name="Scheffler B.E."/>
            <person name="Wendel J.F."/>
        </authorList>
    </citation>
    <scope>NUCLEOTIDE SEQUENCE [LARGE SCALE GENOMIC DNA]</scope>
    <source>
        <strain evidence="1">157</strain>
        <tissue evidence="1">Leaf</tissue>
    </source>
</reference>
<proteinExistence type="predicted"/>
<comment type="caution">
    <text evidence="1">The sequence shown here is derived from an EMBL/GenBank/DDBJ whole genome shotgun (WGS) entry which is preliminary data.</text>
</comment>
<name>A0A7J8NFH9_9ROSI</name>
<dbReference type="EMBL" id="JABEZX010229019">
    <property type="protein sequence ID" value="MBA0575612.1"/>
    <property type="molecule type" value="Genomic_DNA"/>
</dbReference>